<dbReference type="AlphaFoldDB" id="A0A919E216"/>
<evidence type="ECO:0000256" key="2">
    <source>
        <dbReference type="ARBA" id="ARBA00022989"/>
    </source>
</evidence>
<evidence type="ECO:0000259" key="5">
    <source>
        <dbReference type="PROSITE" id="PS51503"/>
    </source>
</evidence>
<dbReference type="Proteomes" id="UP000630923">
    <property type="component" value="Unassembled WGS sequence"/>
</dbReference>
<keyword evidence="2 4" id="KW-1133">Transmembrane helix</keyword>
<sequence length="63" mass="6564">MKILLILAVISALVTLGTLVAGVTTMGKGGDAEKKGNKLMQMRVFFQALTIILVFLTAVTAAA</sequence>
<evidence type="ECO:0000256" key="4">
    <source>
        <dbReference type="SAM" id="Phobius"/>
    </source>
</evidence>
<dbReference type="RefSeq" id="WP_191249682.1">
    <property type="nucleotide sequence ID" value="NZ_BNCI01000001.1"/>
</dbReference>
<accession>A0A919E216</accession>
<reference evidence="6" key="2">
    <citation type="submission" date="2020-09" db="EMBL/GenBank/DDBJ databases">
        <authorList>
            <person name="Sun Q."/>
            <person name="Kim S."/>
        </authorList>
    </citation>
    <scope>NUCLEOTIDE SEQUENCE</scope>
    <source>
        <strain evidence="6">KCTC 42590</strain>
    </source>
</reference>
<feature type="transmembrane region" description="Helical" evidence="4">
    <location>
        <begin position="45"/>
        <end position="62"/>
    </location>
</feature>
<evidence type="ECO:0000256" key="1">
    <source>
        <dbReference type="ARBA" id="ARBA00022692"/>
    </source>
</evidence>
<dbReference type="InterPro" id="IPR007667">
    <property type="entry name" value="Hypoxia_induced_domain"/>
</dbReference>
<organism evidence="6 7">
    <name type="scientific">Kordiimonas sediminis</name>
    <dbReference type="NCBI Taxonomy" id="1735581"/>
    <lineage>
        <taxon>Bacteria</taxon>
        <taxon>Pseudomonadati</taxon>
        <taxon>Pseudomonadota</taxon>
        <taxon>Alphaproteobacteria</taxon>
        <taxon>Kordiimonadales</taxon>
        <taxon>Kordiimonadaceae</taxon>
        <taxon>Kordiimonas</taxon>
    </lineage>
</organism>
<proteinExistence type="predicted"/>
<dbReference type="NCBIfam" id="NF033233">
    <property type="entry name" value="twin_helix"/>
    <property type="match status" value="1"/>
</dbReference>
<keyword evidence="1 4" id="KW-0812">Transmembrane</keyword>
<keyword evidence="7" id="KW-1185">Reference proteome</keyword>
<evidence type="ECO:0000313" key="7">
    <source>
        <dbReference type="Proteomes" id="UP000630923"/>
    </source>
</evidence>
<reference evidence="6" key="1">
    <citation type="journal article" date="2014" name="Int. J. Syst. Evol. Microbiol.">
        <title>Complete genome sequence of Corynebacterium casei LMG S-19264T (=DSM 44701T), isolated from a smear-ripened cheese.</title>
        <authorList>
            <consortium name="US DOE Joint Genome Institute (JGI-PGF)"/>
            <person name="Walter F."/>
            <person name="Albersmeier A."/>
            <person name="Kalinowski J."/>
            <person name="Ruckert C."/>
        </authorList>
    </citation>
    <scope>NUCLEOTIDE SEQUENCE</scope>
    <source>
        <strain evidence="6">KCTC 42590</strain>
    </source>
</reference>
<keyword evidence="3 4" id="KW-0472">Membrane</keyword>
<dbReference type="EMBL" id="BNCI01000001">
    <property type="protein sequence ID" value="GHF11645.1"/>
    <property type="molecule type" value="Genomic_DNA"/>
</dbReference>
<protein>
    <recommendedName>
        <fullName evidence="5">HIG1 domain-containing protein</fullName>
    </recommendedName>
</protein>
<name>A0A919E216_9PROT</name>
<evidence type="ECO:0000256" key="3">
    <source>
        <dbReference type="ARBA" id="ARBA00023136"/>
    </source>
</evidence>
<evidence type="ECO:0000313" key="6">
    <source>
        <dbReference type="EMBL" id="GHF11645.1"/>
    </source>
</evidence>
<gene>
    <name evidence="6" type="ORF">GCM10017044_01820</name>
</gene>
<dbReference type="Pfam" id="PF04588">
    <property type="entry name" value="HIG_1_N"/>
    <property type="match status" value="1"/>
</dbReference>
<comment type="caution">
    <text evidence="6">The sequence shown here is derived from an EMBL/GenBank/DDBJ whole genome shotgun (WGS) entry which is preliminary data.</text>
</comment>
<feature type="domain" description="HIG1" evidence="5">
    <location>
        <begin position="1"/>
        <end position="63"/>
    </location>
</feature>
<dbReference type="PROSITE" id="PS51503">
    <property type="entry name" value="HIG1"/>
    <property type="match status" value="1"/>
</dbReference>